<feature type="compositionally biased region" description="Basic and acidic residues" evidence="9">
    <location>
        <begin position="508"/>
        <end position="529"/>
    </location>
</feature>
<proteinExistence type="predicted"/>
<dbReference type="OrthoDB" id="10251154at2759"/>
<organism evidence="11 12">
    <name type="scientific">Terfezia boudieri ATCC MYA-4762</name>
    <dbReference type="NCBI Taxonomy" id="1051890"/>
    <lineage>
        <taxon>Eukaryota</taxon>
        <taxon>Fungi</taxon>
        <taxon>Dikarya</taxon>
        <taxon>Ascomycota</taxon>
        <taxon>Pezizomycotina</taxon>
        <taxon>Pezizomycetes</taxon>
        <taxon>Pezizales</taxon>
        <taxon>Pezizaceae</taxon>
        <taxon>Terfezia</taxon>
    </lineage>
</organism>
<dbReference type="GO" id="GO:0000462">
    <property type="term" value="P:maturation of SSU-rRNA from tricistronic rRNA transcript (SSU-rRNA, 5.8S rRNA, LSU-rRNA)"/>
    <property type="evidence" value="ECO:0007669"/>
    <property type="project" value="TreeGrafter"/>
</dbReference>
<evidence type="ECO:0000256" key="8">
    <source>
        <dbReference type="PROSITE-ProRule" id="PRU00221"/>
    </source>
</evidence>
<comment type="function">
    <text evidence="1">Involved in nucleolar processing of pre-18S ribosomal RNA.</text>
</comment>
<dbReference type="InterPro" id="IPR001680">
    <property type="entry name" value="WD40_rpt"/>
</dbReference>
<dbReference type="InterPro" id="IPR019775">
    <property type="entry name" value="WD40_repeat_CS"/>
</dbReference>
<feature type="region of interest" description="Disordered" evidence="9">
    <location>
        <begin position="472"/>
        <end position="535"/>
    </location>
</feature>
<keyword evidence="6" id="KW-0539">Nucleus</keyword>
<keyword evidence="3" id="KW-0698">rRNA processing</keyword>
<dbReference type="PROSITE" id="PS50082">
    <property type="entry name" value="WD_REPEATS_2"/>
    <property type="match status" value="1"/>
</dbReference>
<dbReference type="SMART" id="SM00320">
    <property type="entry name" value="WD40"/>
    <property type="match status" value="5"/>
</dbReference>
<dbReference type="Pfam" id="PF00400">
    <property type="entry name" value="WD40"/>
    <property type="match status" value="1"/>
</dbReference>
<feature type="domain" description="BING4 C-terminal" evidence="10">
    <location>
        <begin position="370"/>
        <end position="449"/>
    </location>
</feature>
<keyword evidence="4 8" id="KW-0853">WD repeat</keyword>
<dbReference type="EMBL" id="ML121575">
    <property type="protein sequence ID" value="RPB20283.1"/>
    <property type="molecule type" value="Genomic_DNA"/>
</dbReference>
<keyword evidence="12" id="KW-1185">Reference proteome</keyword>
<evidence type="ECO:0000256" key="9">
    <source>
        <dbReference type="SAM" id="MobiDB-lite"/>
    </source>
</evidence>
<dbReference type="Gene3D" id="2.130.10.10">
    <property type="entry name" value="YVTN repeat-like/Quinoprotein amine dehydrogenase"/>
    <property type="match status" value="2"/>
</dbReference>
<evidence type="ECO:0000256" key="4">
    <source>
        <dbReference type="ARBA" id="ARBA00022574"/>
    </source>
</evidence>
<evidence type="ECO:0000256" key="7">
    <source>
        <dbReference type="ARBA" id="ARBA00076453"/>
    </source>
</evidence>
<dbReference type="FunFam" id="2.130.10.10:FF:000378">
    <property type="entry name" value="U3 small nucleolar RNA-associated protein 7"/>
    <property type="match status" value="1"/>
</dbReference>
<dbReference type="PROSITE" id="PS50294">
    <property type="entry name" value="WD_REPEATS_REGION"/>
    <property type="match status" value="1"/>
</dbReference>
<dbReference type="GO" id="GO:0030686">
    <property type="term" value="C:90S preribosome"/>
    <property type="evidence" value="ECO:0007669"/>
    <property type="project" value="TreeGrafter"/>
</dbReference>
<feature type="region of interest" description="Disordered" evidence="9">
    <location>
        <begin position="1"/>
        <end position="35"/>
    </location>
</feature>
<dbReference type="PROSITE" id="PS00678">
    <property type="entry name" value="WD_REPEATS_1"/>
    <property type="match status" value="1"/>
</dbReference>
<evidence type="ECO:0000256" key="2">
    <source>
        <dbReference type="ARBA" id="ARBA00004604"/>
    </source>
</evidence>
<dbReference type="SMART" id="SM01033">
    <property type="entry name" value="BING4CT"/>
    <property type="match status" value="1"/>
</dbReference>
<comment type="subcellular location">
    <subcellularLocation>
        <location evidence="2">Nucleus</location>
        <location evidence="2">Nucleolus</location>
    </subcellularLocation>
</comment>
<dbReference type="PANTHER" id="PTHR14085">
    <property type="entry name" value="WD-REPEAT PROTEIN BING4"/>
    <property type="match status" value="1"/>
</dbReference>
<dbReference type="InParanoid" id="A0A3N4LBM5"/>
<dbReference type="InterPro" id="IPR040315">
    <property type="entry name" value="WDR46/Utp7"/>
</dbReference>
<evidence type="ECO:0000256" key="6">
    <source>
        <dbReference type="ARBA" id="ARBA00023242"/>
    </source>
</evidence>
<evidence type="ECO:0000259" key="10">
    <source>
        <dbReference type="SMART" id="SM01033"/>
    </source>
</evidence>
<dbReference type="SUPFAM" id="SSF50978">
    <property type="entry name" value="WD40 repeat-like"/>
    <property type="match status" value="1"/>
</dbReference>
<name>A0A3N4LBM5_9PEZI</name>
<dbReference type="STRING" id="1051890.A0A3N4LBM5"/>
<gene>
    <name evidence="11" type="ORF">L211DRAFT_841965</name>
</gene>
<evidence type="ECO:0000256" key="5">
    <source>
        <dbReference type="ARBA" id="ARBA00022737"/>
    </source>
</evidence>
<dbReference type="AlphaFoldDB" id="A0A3N4LBM5"/>
<evidence type="ECO:0000313" key="12">
    <source>
        <dbReference type="Proteomes" id="UP000267821"/>
    </source>
</evidence>
<sequence length="552" mass="63053">MADHISKSSRPRKVVIEHAPTHRREKCPPNLSTEEQAERRLAYEKYGRGERIKTHSVKDKKLRGNLKKLEEKYKTAALHAKDAEMLLGEESGFIETEGMERPFKFSQDELREEVDIATAQKGFELKLPEFGPYYVDYTRDGRYLLIGGRKGHVAAFDWREGKLLHEVHHRETIRAIKWFHNEKFYAVSQKKYTYIYDHRGVEINKLGKHIEVKHMEFLPYHFLLTTVGNAGYLKYHDVSTGKTICEIPTRQGTPTSMTQNKHNAIIHIGSGKGTVSLWSPNMQTPLVRMLTNHGPITSVAVDREGRYMVTGGADRKMSVWDVRMYKEVHYYLTPLPVMSMDISDTGLLGVGWGTHVMVWKDAIQKRQKVPYMTHHAPASQINDVRFCPFEDVLGYGHQGGLGHLIIPGAGEANYDALEINPYASRKDRQEKEVQDLLNKLQPGMISLDPDDIGRIDRSNQAVKVGAKVEDEEEEDAVKKGKKPGKEKNKMRGKNSAGKRYARKMKKKNIMDERRARYEAVKTDKQRERAGLPSIAEKLGPALARFTRPPIKA</sequence>
<protein>
    <recommendedName>
        <fullName evidence="7">U three protein 7</fullName>
    </recommendedName>
</protein>
<dbReference type="InterPro" id="IPR012952">
    <property type="entry name" value="BING4_C_dom"/>
</dbReference>
<dbReference type="GO" id="GO:0032040">
    <property type="term" value="C:small-subunit processome"/>
    <property type="evidence" value="ECO:0007669"/>
    <property type="project" value="TreeGrafter"/>
</dbReference>
<evidence type="ECO:0000256" key="1">
    <source>
        <dbReference type="ARBA" id="ARBA00004099"/>
    </source>
</evidence>
<dbReference type="Pfam" id="PF08149">
    <property type="entry name" value="BING4CT"/>
    <property type="match status" value="1"/>
</dbReference>
<dbReference type="InterPro" id="IPR015943">
    <property type="entry name" value="WD40/YVTN_repeat-like_dom_sf"/>
</dbReference>
<dbReference type="FunCoup" id="A0A3N4LBM5">
    <property type="interactions" value="1049"/>
</dbReference>
<keyword evidence="5" id="KW-0677">Repeat</keyword>
<feature type="repeat" description="WD" evidence="8">
    <location>
        <begin position="289"/>
        <end position="330"/>
    </location>
</feature>
<reference evidence="11 12" key="1">
    <citation type="journal article" date="2018" name="Nat. Ecol. Evol.">
        <title>Pezizomycetes genomes reveal the molecular basis of ectomycorrhizal truffle lifestyle.</title>
        <authorList>
            <person name="Murat C."/>
            <person name="Payen T."/>
            <person name="Noel B."/>
            <person name="Kuo A."/>
            <person name="Morin E."/>
            <person name="Chen J."/>
            <person name="Kohler A."/>
            <person name="Krizsan K."/>
            <person name="Balestrini R."/>
            <person name="Da Silva C."/>
            <person name="Montanini B."/>
            <person name="Hainaut M."/>
            <person name="Levati E."/>
            <person name="Barry K.W."/>
            <person name="Belfiori B."/>
            <person name="Cichocki N."/>
            <person name="Clum A."/>
            <person name="Dockter R.B."/>
            <person name="Fauchery L."/>
            <person name="Guy J."/>
            <person name="Iotti M."/>
            <person name="Le Tacon F."/>
            <person name="Lindquist E.A."/>
            <person name="Lipzen A."/>
            <person name="Malagnac F."/>
            <person name="Mello A."/>
            <person name="Molinier V."/>
            <person name="Miyauchi S."/>
            <person name="Poulain J."/>
            <person name="Riccioni C."/>
            <person name="Rubini A."/>
            <person name="Sitrit Y."/>
            <person name="Splivallo R."/>
            <person name="Traeger S."/>
            <person name="Wang M."/>
            <person name="Zifcakova L."/>
            <person name="Wipf D."/>
            <person name="Zambonelli A."/>
            <person name="Paolocci F."/>
            <person name="Nowrousian M."/>
            <person name="Ottonello S."/>
            <person name="Baldrian P."/>
            <person name="Spatafora J.W."/>
            <person name="Henrissat B."/>
            <person name="Nagy L.G."/>
            <person name="Aury J.M."/>
            <person name="Wincker P."/>
            <person name="Grigoriev I.V."/>
            <person name="Bonfante P."/>
            <person name="Martin F.M."/>
        </authorList>
    </citation>
    <scope>NUCLEOTIDE SEQUENCE [LARGE SCALE GENOMIC DNA]</scope>
    <source>
        <strain evidence="11 12">ATCC MYA-4762</strain>
    </source>
</reference>
<evidence type="ECO:0000256" key="3">
    <source>
        <dbReference type="ARBA" id="ARBA00022552"/>
    </source>
</evidence>
<dbReference type="InterPro" id="IPR036322">
    <property type="entry name" value="WD40_repeat_dom_sf"/>
</dbReference>
<evidence type="ECO:0000313" key="11">
    <source>
        <dbReference type="EMBL" id="RPB20283.1"/>
    </source>
</evidence>
<accession>A0A3N4LBM5</accession>
<dbReference type="Proteomes" id="UP000267821">
    <property type="component" value="Unassembled WGS sequence"/>
</dbReference>
<dbReference type="PANTHER" id="PTHR14085:SF3">
    <property type="entry name" value="WD REPEAT-CONTAINING PROTEIN 46"/>
    <property type="match status" value="1"/>
</dbReference>